<evidence type="ECO:0000313" key="2">
    <source>
        <dbReference type="Proteomes" id="UP000789702"/>
    </source>
</evidence>
<dbReference type="Proteomes" id="UP000789702">
    <property type="component" value="Unassembled WGS sequence"/>
</dbReference>
<accession>A0ACA9MHJ4</accession>
<sequence>MPVSEKRGDDLYNHDMFVPLTLPEKTDQPTVRKYTLKLSQTQWTPDGYGRPVYLANNQYPGPILQAYKGDIFSITVENNLPVETSMHWHGMFQRGTSWFDGVPGVSQCTIPPQSSLTYEFSTDGQVGTYWWHSHYMAQYIDGLLGTMIIHDPEDPYLKDYDCDYVVTLTDWYHQTSAELFSQFLAPGYQGRNPVPDSGLISGKGQYAKKDSELAVYKVQKGKKYRFRIINTSAESFYIFSIDGHKMKVIEVEGTYVKPFYVNRLPLHIAQRYSVIVEADQDAKDYWIRATLSPECIPNDNMTINHDSAINYNVTGILSYEGFSSGGKGPDSEPFTDDVTPCRNLDSKLIKPLIDCPPKDATETVSYTVSFGTNDMKVVEALINNSSYIPDYNNPTTLKIMDDGADVKDFPRSQNIGELNDDKGIAEIVVWRTDYDKGSLNTVDPPIRDTTVVPAWGWSVIRFVIDNPGVWVFHCHIEWHIQIGMLAQIVELPHKLKTQKLPNSSHYLC</sequence>
<organism evidence="1 2">
    <name type="scientific">Dentiscutata heterogama</name>
    <dbReference type="NCBI Taxonomy" id="1316150"/>
    <lineage>
        <taxon>Eukaryota</taxon>
        <taxon>Fungi</taxon>
        <taxon>Fungi incertae sedis</taxon>
        <taxon>Mucoromycota</taxon>
        <taxon>Glomeromycotina</taxon>
        <taxon>Glomeromycetes</taxon>
        <taxon>Diversisporales</taxon>
        <taxon>Gigasporaceae</taxon>
        <taxon>Dentiscutata</taxon>
    </lineage>
</organism>
<protein>
    <submittedName>
        <fullName evidence="1">7803_t:CDS:1</fullName>
    </submittedName>
</protein>
<proteinExistence type="predicted"/>
<keyword evidence="2" id="KW-1185">Reference proteome</keyword>
<dbReference type="EMBL" id="CAJVPU010009165">
    <property type="protein sequence ID" value="CAG8591990.1"/>
    <property type="molecule type" value="Genomic_DNA"/>
</dbReference>
<comment type="caution">
    <text evidence="1">The sequence shown here is derived from an EMBL/GenBank/DDBJ whole genome shotgun (WGS) entry which is preliminary data.</text>
</comment>
<gene>
    <name evidence="1" type="ORF">DHETER_LOCUS6897</name>
</gene>
<evidence type="ECO:0000313" key="1">
    <source>
        <dbReference type="EMBL" id="CAG8591990.1"/>
    </source>
</evidence>
<feature type="non-terminal residue" evidence="1">
    <location>
        <position position="508"/>
    </location>
</feature>
<reference evidence="1" key="1">
    <citation type="submission" date="2021-06" db="EMBL/GenBank/DDBJ databases">
        <authorList>
            <person name="Kallberg Y."/>
            <person name="Tangrot J."/>
            <person name="Rosling A."/>
        </authorList>
    </citation>
    <scope>NUCLEOTIDE SEQUENCE</scope>
    <source>
        <strain evidence="1">IL203A</strain>
    </source>
</reference>
<name>A0ACA9MHJ4_9GLOM</name>